<dbReference type="SUPFAM" id="SSF52540">
    <property type="entry name" value="P-loop containing nucleoside triphosphate hydrolases"/>
    <property type="match status" value="1"/>
</dbReference>
<dbReference type="Gene3D" id="1.10.8.60">
    <property type="match status" value="1"/>
</dbReference>
<comment type="subcellular location">
    <subcellularLocation>
        <location evidence="1">Cytoplasm</location>
    </subcellularLocation>
</comment>
<evidence type="ECO:0000256" key="1">
    <source>
        <dbReference type="ARBA" id="ARBA00004496"/>
    </source>
</evidence>
<dbReference type="Gene3D" id="1.10.10.60">
    <property type="entry name" value="Homeodomain-like"/>
    <property type="match status" value="1"/>
</dbReference>
<dbReference type="SUPFAM" id="SSF46689">
    <property type="entry name" value="Homeodomain-like"/>
    <property type="match status" value="1"/>
</dbReference>
<dbReference type="RefSeq" id="WP_210651482.1">
    <property type="nucleotide sequence ID" value="NZ_JAGKQQ010000001.1"/>
</dbReference>
<keyword evidence="7" id="KW-0902">Two-component regulatory system</keyword>
<dbReference type="Pfam" id="PF00158">
    <property type="entry name" value="Sigma54_activat"/>
    <property type="match status" value="1"/>
</dbReference>
<evidence type="ECO:0000256" key="10">
    <source>
        <dbReference type="ARBA" id="ARBA00023159"/>
    </source>
</evidence>
<evidence type="ECO:0000259" key="13">
    <source>
        <dbReference type="PROSITE" id="PS50045"/>
    </source>
</evidence>
<name>A0ABS5BJT7_9BACT</name>
<evidence type="ECO:0000256" key="3">
    <source>
        <dbReference type="ARBA" id="ARBA00022491"/>
    </source>
</evidence>
<keyword evidence="2" id="KW-0963">Cytoplasm</keyword>
<keyword evidence="6" id="KW-0067">ATP-binding</keyword>
<keyword evidence="15" id="KW-1185">Reference proteome</keyword>
<evidence type="ECO:0000256" key="6">
    <source>
        <dbReference type="ARBA" id="ARBA00022840"/>
    </source>
</evidence>
<dbReference type="EMBL" id="JAGKQQ010000001">
    <property type="protein sequence ID" value="MBP3953742.1"/>
    <property type="molecule type" value="Genomic_DNA"/>
</dbReference>
<dbReference type="InterPro" id="IPR027417">
    <property type="entry name" value="P-loop_NTPase"/>
</dbReference>
<evidence type="ECO:0000256" key="11">
    <source>
        <dbReference type="ARBA" id="ARBA00023163"/>
    </source>
</evidence>
<evidence type="ECO:0000256" key="9">
    <source>
        <dbReference type="ARBA" id="ARBA00023125"/>
    </source>
</evidence>
<dbReference type="Pfam" id="PF02954">
    <property type="entry name" value="HTH_8"/>
    <property type="match status" value="1"/>
</dbReference>
<dbReference type="PANTHER" id="PTHR32071:SF95">
    <property type="entry name" value="DNA-BINDING TRANSCRIPTIONAL REGULATOR NTRC"/>
    <property type="match status" value="1"/>
</dbReference>
<evidence type="ECO:0000256" key="5">
    <source>
        <dbReference type="ARBA" id="ARBA00022741"/>
    </source>
</evidence>
<dbReference type="PROSITE" id="PS50045">
    <property type="entry name" value="SIGMA54_INTERACT_4"/>
    <property type="match status" value="1"/>
</dbReference>
<organism evidence="14 15">
    <name type="scientific">Gemmata palustris</name>
    <dbReference type="NCBI Taxonomy" id="2822762"/>
    <lineage>
        <taxon>Bacteria</taxon>
        <taxon>Pseudomonadati</taxon>
        <taxon>Planctomycetota</taxon>
        <taxon>Planctomycetia</taxon>
        <taxon>Gemmatales</taxon>
        <taxon>Gemmataceae</taxon>
        <taxon>Gemmata</taxon>
    </lineage>
</organism>
<reference evidence="14 15" key="1">
    <citation type="submission" date="2021-04" db="EMBL/GenBank/DDBJ databases">
        <authorList>
            <person name="Ivanova A."/>
        </authorList>
    </citation>
    <scope>NUCLEOTIDE SEQUENCE [LARGE SCALE GENOMIC DNA]</scope>
    <source>
        <strain evidence="14 15">G18</strain>
    </source>
</reference>
<accession>A0ABS5BJT7</accession>
<keyword evidence="3" id="KW-0678">Repressor</keyword>
<keyword evidence="5" id="KW-0547">Nucleotide-binding</keyword>
<dbReference type="InterPro" id="IPR058031">
    <property type="entry name" value="AAA_lid_NorR"/>
</dbReference>
<gene>
    <name evidence="14" type="ORF">J8F10_00305</name>
</gene>
<sequence>MAALRTPPIEPHAHPPRGNEHTVPRPGLGASETEPVPGALVGTSPAMQAVYKRIALLAHARACVLVLGEPGTETELAARAIHANGAQCDRSFVSYLDTSELTDSGEQLFGAVDGPRGRLSEADGGTLFVGDLESLPLSWQIQLLRVLERREVWPVGSSAPRPTDPRLIAAVGPDPRAAVRAGRLHRGLFERLSVASLWLPPLRDRVEDIPDLAERFLLIFSNGVPGGHLTPGALSALQSRPWPGNVLELRNTLLRAFARADGGPIAPEHLPLQVQTIQVLGELRALIVEWVRERCPPQEPGSGDLFRELMQVLEPALLAEVLRQLRGRQIHAARWLGMTRATVRKMLHTYTPESEP</sequence>
<dbReference type="Pfam" id="PF25601">
    <property type="entry name" value="AAA_lid_14"/>
    <property type="match status" value="1"/>
</dbReference>
<feature type="region of interest" description="Disordered" evidence="12">
    <location>
        <begin position="1"/>
        <end position="40"/>
    </location>
</feature>
<dbReference type="Gene3D" id="3.40.50.300">
    <property type="entry name" value="P-loop containing nucleotide triphosphate hydrolases"/>
    <property type="match status" value="1"/>
</dbReference>
<dbReference type="InterPro" id="IPR002078">
    <property type="entry name" value="Sigma_54_int"/>
</dbReference>
<dbReference type="InterPro" id="IPR009057">
    <property type="entry name" value="Homeodomain-like_sf"/>
</dbReference>
<evidence type="ECO:0000256" key="12">
    <source>
        <dbReference type="SAM" id="MobiDB-lite"/>
    </source>
</evidence>
<keyword evidence="8" id="KW-0805">Transcription regulation</keyword>
<proteinExistence type="predicted"/>
<evidence type="ECO:0000313" key="15">
    <source>
        <dbReference type="Proteomes" id="UP000676565"/>
    </source>
</evidence>
<evidence type="ECO:0000313" key="14">
    <source>
        <dbReference type="EMBL" id="MBP3953742.1"/>
    </source>
</evidence>
<evidence type="ECO:0000256" key="7">
    <source>
        <dbReference type="ARBA" id="ARBA00023012"/>
    </source>
</evidence>
<feature type="compositionally biased region" description="Basic and acidic residues" evidence="12">
    <location>
        <begin position="11"/>
        <end position="23"/>
    </location>
</feature>
<evidence type="ECO:0000256" key="2">
    <source>
        <dbReference type="ARBA" id="ARBA00022490"/>
    </source>
</evidence>
<keyword evidence="11" id="KW-0804">Transcription</keyword>
<dbReference type="InterPro" id="IPR002197">
    <property type="entry name" value="HTH_Fis"/>
</dbReference>
<dbReference type="CDD" id="cd00009">
    <property type="entry name" value="AAA"/>
    <property type="match status" value="1"/>
</dbReference>
<keyword evidence="9" id="KW-0238">DNA-binding</keyword>
<evidence type="ECO:0000256" key="4">
    <source>
        <dbReference type="ARBA" id="ARBA00022553"/>
    </source>
</evidence>
<comment type="caution">
    <text evidence="14">The sequence shown here is derived from an EMBL/GenBank/DDBJ whole genome shotgun (WGS) entry which is preliminary data.</text>
</comment>
<keyword evidence="4" id="KW-0597">Phosphoprotein</keyword>
<dbReference type="PANTHER" id="PTHR32071">
    <property type="entry name" value="TRANSCRIPTIONAL REGULATORY PROTEIN"/>
    <property type="match status" value="1"/>
</dbReference>
<dbReference type="Proteomes" id="UP000676565">
    <property type="component" value="Unassembled WGS sequence"/>
</dbReference>
<keyword evidence="10" id="KW-0010">Activator</keyword>
<feature type="domain" description="Sigma-54 factor interaction" evidence="13">
    <location>
        <begin position="40"/>
        <end position="258"/>
    </location>
</feature>
<evidence type="ECO:0000256" key="8">
    <source>
        <dbReference type="ARBA" id="ARBA00023015"/>
    </source>
</evidence>
<protein>
    <submittedName>
        <fullName evidence="14">Sigma-54-dependent Fis family transcriptional regulator</fullName>
    </submittedName>
</protein>